<comment type="caution">
    <text evidence="2">The sequence shown here is derived from an EMBL/GenBank/DDBJ whole genome shotgun (WGS) entry which is preliminary data.</text>
</comment>
<dbReference type="GO" id="GO:0016747">
    <property type="term" value="F:acyltransferase activity, transferring groups other than amino-acyl groups"/>
    <property type="evidence" value="ECO:0007669"/>
    <property type="project" value="InterPro"/>
</dbReference>
<dbReference type="PANTHER" id="PTHR42791:SF1">
    <property type="entry name" value="N-ACETYLTRANSFERASE DOMAIN-CONTAINING PROTEIN"/>
    <property type="match status" value="1"/>
</dbReference>
<evidence type="ECO:0000259" key="1">
    <source>
        <dbReference type="Pfam" id="PF00583"/>
    </source>
</evidence>
<dbReference type="PANTHER" id="PTHR42791">
    <property type="entry name" value="GNAT FAMILY ACETYLTRANSFERASE"/>
    <property type="match status" value="1"/>
</dbReference>
<dbReference type="SUPFAM" id="SSF55729">
    <property type="entry name" value="Acyl-CoA N-acyltransferases (Nat)"/>
    <property type="match status" value="1"/>
</dbReference>
<sequence>MNGKAVVHHDSEFHAPTIAPAAAGDLDTLVATLSSAFRYDPVMNWIFPDTRVYPALFRLILDGSSLPHGMVHFETSGRGAALWLPPDTPFELPLGWPMLSLFAHSLWRMGPATLLRLRRQAALFSGHRPAAPHFHLQFIGCRLGDQGRGVGAQLLKTGLRACDAQGLPAYLECSNPRNLPLYQRHGFNTRGEGRLPDGGPRVWFMWREARPESV</sequence>
<name>A0A939DCC2_9GAMM</name>
<dbReference type="Gene3D" id="3.40.630.30">
    <property type="match status" value="1"/>
</dbReference>
<protein>
    <submittedName>
        <fullName evidence="2">GNAT family N-acetyltransferase</fullName>
    </submittedName>
</protein>
<reference evidence="2" key="1">
    <citation type="submission" date="2021-02" db="EMBL/GenBank/DDBJ databases">
        <title>PHA producing bacteria isolated from coastal sediment in Guangdong, Shenzhen.</title>
        <authorList>
            <person name="Zheng W."/>
            <person name="Yu S."/>
            <person name="Huang Y."/>
        </authorList>
    </citation>
    <scope>NUCLEOTIDE SEQUENCE</scope>
    <source>
        <strain evidence="2">TN14-10</strain>
    </source>
</reference>
<dbReference type="InterPro" id="IPR052523">
    <property type="entry name" value="Trichothecene_AcTrans"/>
</dbReference>
<proteinExistence type="predicted"/>
<dbReference type="AlphaFoldDB" id="A0A939DCC2"/>
<gene>
    <name evidence="2" type="ORF">JYP50_03355</name>
</gene>
<evidence type="ECO:0000313" key="3">
    <source>
        <dbReference type="Proteomes" id="UP000664303"/>
    </source>
</evidence>
<accession>A0A939DCC2</accession>
<dbReference type="Proteomes" id="UP000664303">
    <property type="component" value="Unassembled WGS sequence"/>
</dbReference>
<evidence type="ECO:0000313" key="2">
    <source>
        <dbReference type="EMBL" id="MBN7795613.1"/>
    </source>
</evidence>
<organism evidence="2 3">
    <name type="scientific">Parahaliea mediterranea</name>
    <dbReference type="NCBI Taxonomy" id="651086"/>
    <lineage>
        <taxon>Bacteria</taxon>
        <taxon>Pseudomonadati</taxon>
        <taxon>Pseudomonadota</taxon>
        <taxon>Gammaproteobacteria</taxon>
        <taxon>Cellvibrionales</taxon>
        <taxon>Halieaceae</taxon>
        <taxon>Parahaliea</taxon>
    </lineage>
</organism>
<keyword evidence="3" id="KW-1185">Reference proteome</keyword>
<dbReference type="Pfam" id="PF00583">
    <property type="entry name" value="Acetyltransf_1"/>
    <property type="match status" value="1"/>
</dbReference>
<dbReference type="EMBL" id="JAFKCZ010000002">
    <property type="protein sequence ID" value="MBN7795613.1"/>
    <property type="molecule type" value="Genomic_DNA"/>
</dbReference>
<feature type="domain" description="N-acetyltransferase" evidence="1">
    <location>
        <begin position="131"/>
        <end position="187"/>
    </location>
</feature>
<dbReference type="InterPro" id="IPR016181">
    <property type="entry name" value="Acyl_CoA_acyltransferase"/>
</dbReference>
<dbReference type="RefSeq" id="WP_206559056.1">
    <property type="nucleotide sequence ID" value="NZ_JAFKCZ010000002.1"/>
</dbReference>
<dbReference type="InterPro" id="IPR000182">
    <property type="entry name" value="GNAT_dom"/>
</dbReference>